<evidence type="ECO:0000256" key="1">
    <source>
        <dbReference type="SAM" id="SignalP"/>
    </source>
</evidence>
<dbReference type="AlphaFoldDB" id="A0A061IST5"/>
<feature type="chain" id="PRO_5001605603" evidence="1">
    <location>
        <begin position="19"/>
        <end position="121"/>
    </location>
</feature>
<feature type="signal peptide" evidence="1">
    <location>
        <begin position="1"/>
        <end position="18"/>
    </location>
</feature>
<proteinExistence type="predicted"/>
<organism evidence="2 3">
    <name type="scientific">Trypanosoma rangeli SC58</name>
    <dbReference type="NCBI Taxonomy" id="429131"/>
    <lineage>
        <taxon>Eukaryota</taxon>
        <taxon>Discoba</taxon>
        <taxon>Euglenozoa</taxon>
        <taxon>Kinetoplastea</taxon>
        <taxon>Metakinetoplastina</taxon>
        <taxon>Trypanosomatida</taxon>
        <taxon>Trypanosomatidae</taxon>
        <taxon>Trypanosoma</taxon>
        <taxon>Herpetosoma</taxon>
    </lineage>
</organism>
<dbReference type="VEuPathDB" id="TriTrypDB:TRSC58_07446"/>
<dbReference type="EMBL" id="AUPL01007709">
    <property type="protein sequence ID" value="ESL04975.1"/>
    <property type="molecule type" value="Genomic_DNA"/>
</dbReference>
<name>A0A061IST5_TRYRA</name>
<gene>
    <name evidence="2" type="ORF">TRSC58_07446</name>
</gene>
<evidence type="ECO:0000313" key="3">
    <source>
        <dbReference type="Proteomes" id="UP000031737"/>
    </source>
</evidence>
<accession>A0A061IST5</accession>
<dbReference type="Proteomes" id="UP000031737">
    <property type="component" value="Unassembled WGS sequence"/>
</dbReference>
<comment type="caution">
    <text evidence="2">The sequence shown here is derived from an EMBL/GenBank/DDBJ whole genome shotgun (WGS) entry which is preliminary data.</text>
</comment>
<keyword evidence="1" id="KW-0732">Signal</keyword>
<sequence>MCFWFAFFHFFFLFCRHALLPPSSLRVCAQKPPDKPKVRKKRVTTAAPTKRNVMEAFDISSLDEDLDIASRDHAQRVQRLRIDAYREAIGEIAGEIYGVVYKQVYRDALEEHRREWDISAA</sequence>
<protein>
    <submittedName>
        <fullName evidence="2">Uncharacterized protein</fullName>
    </submittedName>
</protein>
<reference evidence="2 3" key="1">
    <citation type="submission" date="2013-07" db="EMBL/GenBank/DDBJ databases">
        <authorList>
            <person name="Stoco P.H."/>
            <person name="Wagner G."/>
            <person name="Gerber A."/>
            <person name="Zaha A."/>
            <person name="Thompson C."/>
            <person name="Bartholomeu D.C."/>
            <person name="Luckemeyer D.D."/>
            <person name="Bahia D."/>
            <person name="Loreto E."/>
            <person name="Prestes E.B."/>
            <person name="Lima F.M."/>
            <person name="Rodrigues-Luiz G."/>
            <person name="Vallejo G.A."/>
            <person name="Filho J.F."/>
            <person name="Monteiro K.M."/>
            <person name="Tyler K.M."/>
            <person name="de Almeida L.G."/>
            <person name="Ortiz M.F."/>
            <person name="Siervo M.A."/>
            <person name="de Moraes M.H."/>
            <person name="Cunha O.L."/>
            <person name="Mendonca-Neto R."/>
            <person name="Silva R."/>
            <person name="Teixeira S.M."/>
            <person name="Murta S.M."/>
            <person name="Sincero T.C."/>
            <person name="Mendes T.A."/>
            <person name="Urmenyi T.P."/>
            <person name="Silva V.G."/>
            <person name="da Rocha W.D."/>
            <person name="Andersson B."/>
            <person name="Romanha A.J."/>
            <person name="Steindel M."/>
            <person name="de Vasconcelos A.T."/>
            <person name="Grisard E.C."/>
        </authorList>
    </citation>
    <scope>NUCLEOTIDE SEQUENCE [LARGE SCALE GENOMIC DNA]</scope>
    <source>
        <strain evidence="2 3">SC58</strain>
    </source>
</reference>
<keyword evidence="3" id="KW-1185">Reference proteome</keyword>
<evidence type="ECO:0000313" key="2">
    <source>
        <dbReference type="EMBL" id="ESL04975.1"/>
    </source>
</evidence>
<dbReference type="OrthoDB" id="258580at2759"/>